<dbReference type="InterPro" id="IPR022896">
    <property type="entry name" value="TrioseP_Isoase_bac/euk"/>
</dbReference>
<evidence type="ECO:0000256" key="14">
    <source>
        <dbReference type="RuleBase" id="RU363013"/>
    </source>
</evidence>
<comment type="function">
    <text evidence="12 13">Involved in the gluconeogenesis. Catalyzes stereospecifically the conversion of dihydroxyacetone phosphate (DHAP) to D-glyceraldehyde-3-phosphate (G3P).</text>
</comment>
<sequence length="250" mass="26086">MRKPMVAGNWKMNGSCESVKELVAGIKEGMGSINNAVVVVCPPAVFIPRVSGAADGSDIKIGSQNICDEDKGAFTGEISGEMLKEIGCEYAIIGHSERRALYGESDELVAKRFAAARRNGLKPIFCIGETLEERESGVTNDVCSRQIDAVISLEGVEALADGVIAYEPVWAIGTGKTATPEQAQEVHAFIRGKIAALNAEVAEGLQILYGGSMNAGNAKELIGQSDIDGGLIGGASLKPADFLAICQAAG</sequence>
<dbReference type="GO" id="GO:0019563">
    <property type="term" value="P:glycerol catabolic process"/>
    <property type="evidence" value="ECO:0007669"/>
    <property type="project" value="TreeGrafter"/>
</dbReference>
<evidence type="ECO:0000256" key="12">
    <source>
        <dbReference type="ARBA" id="ARBA00055680"/>
    </source>
</evidence>
<keyword evidence="10 13" id="KW-0324">Glycolysis</keyword>
<dbReference type="InterPro" id="IPR013785">
    <property type="entry name" value="Aldolase_TIM"/>
</dbReference>
<dbReference type="FunFam" id="3.20.20.70:FF:000020">
    <property type="entry name" value="Triosephosphate isomerase"/>
    <property type="match status" value="1"/>
</dbReference>
<dbReference type="GO" id="GO:0006094">
    <property type="term" value="P:gluconeogenesis"/>
    <property type="evidence" value="ECO:0007669"/>
    <property type="project" value="UniProtKB-UniRule"/>
</dbReference>
<comment type="catalytic activity">
    <reaction evidence="1 13 14">
        <text>D-glyceraldehyde 3-phosphate = dihydroxyacetone phosphate</text>
        <dbReference type="Rhea" id="RHEA:18585"/>
        <dbReference type="ChEBI" id="CHEBI:57642"/>
        <dbReference type="ChEBI" id="CHEBI:59776"/>
        <dbReference type="EC" id="5.3.1.1"/>
    </reaction>
</comment>
<evidence type="ECO:0000313" key="16">
    <source>
        <dbReference type="Proteomes" id="UP000254266"/>
    </source>
</evidence>
<name>A0A370D8G2_9GAMM</name>
<keyword evidence="8 13" id="KW-0312">Gluconeogenesis</keyword>
<evidence type="ECO:0000256" key="1">
    <source>
        <dbReference type="ARBA" id="ARBA00000474"/>
    </source>
</evidence>
<evidence type="ECO:0000256" key="6">
    <source>
        <dbReference type="ARBA" id="ARBA00011940"/>
    </source>
</evidence>
<keyword evidence="16" id="KW-1185">Reference proteome</keyword>
<evidence type="ECO:0000256" key="10">
    <source>
        <dbReference type="ARBA" id="ARBA00023152"/>
    </source>
</evidence>
<dbReference type="Gene3D" id="3.20.20.70">
    <property type="entry name" value="Aldolase class I"/>
    <property type="match status" value="1"/>
</dbReference>
<keyword evidence="11 13" id="KW-0413">Isomerase</keyword>
<feature type="binding site" evidence="13">
    <location>
        <position position="212"/>
    </location>
    <ligand>
        <name>substrate</name>
    </ligand>
</feature>
<feature type="binding site" evidence="13">
    <location>
        <begin position="9"/>
        <end position="11"/>
    </location>
    <ligand>
        <name>substrate</name>
    </ligand>
</feature>
<organism evidence="15 16">
    <name type="scientific">endosymbiont of Galathealinum brachiosum</name>
    <dbReference type="NCBI Taxonomy" id="2200906"/>
    <lineage>
        <taxon>Bacteria</taxon>
        <taxon>Pseudomonadati</taxon>
        <taxon>Pseudomonadota</taxon>
        <taxon>Gammaproteobacteria</taxon>
        <taxon>sulfur-oxidizing symbionts</taxon>
    </lineage>
</organism>
<gene>
    <name evidence="13" type="primary">tpiA</name>
    <name evidence="15" type="ORF">DIZ80_13880</name>
</gene>
<dbReference type="HAMAP" id="MF_00147_B">
    <property type="entry name" value="TIM_B"/>
    <property type="match status" value="1"/>
</dbReference>
<dbReference type="GO" id="GO:0006096">
    <property type="term" value="P:glycolytic process"/>
    <property type="evidence" value="ECO:0007669"/>
    <property type="project" value="UniProtKB-UniRule"/>
</dbReference>
<evidence type="ECO:0000313" key="15">
    <source>
        <dbReference type="EMBL" id="RDH81193.1"/>
    </source>
</evidence>
<dbReference type="Proteomes" id="UP000254266">
    <property type="component" value="Unassembled WGS sequence"/>
</dbReference>
<dbReference type="PROSITE" id="PS51440">
    <property type="entry name" value="TIM_2"/>
    <property type="match status" value="1"/>
</dbReference>
<keyword evidence="9 13" id="KW-0963">Cytoplasm</keyword>
<feature type="active site" description="Electrophile" evidence="13">
    <location>
        <position position="95"/>
    </location>
</feature>
<dbReference type="EMBL" id="QFXC01000013">
    <property type="protein sequence ID" value="RDH81193.1"/>
    <property type="molecule type" value="Genomic_DNA"/>
</dbReference>
<feature type="binding site" evidence="13">
    <location>
        <begin position="233"/>
        <end position="234"/>
    </location>
    <ligand>
        <name>substrate</name>
    </ligand>
</feature>
<evidence type="ECO:0000256" key="13">
    <source>
        <dbReference type="HAMAP-Rule" id="MF_00147"/>
    </source>
</evidence>
<dbReference type="GO" id="GO:0004807">
    <property type="term" value="F:triose-phosphate isomerase activity"/>
    <property type="evidence" value="ECO:0007669"/>
    <property type="project" value="UniProtKB-UniRule"/>
</dbReference>
<dbReference type="GO" id="GO:0005829">
    <property type="term" value="C:cytosol"/>
    <property type="evidence" value="ECO:0007669"/>
    <property type="project" value="TreeGrafter"/>
</dbReference>
<feature type="active site" description="Proton acceptor" evidence="13">
    <location>
        <position position="167"/>
    </location>
</feature>
<evidence type="ECO:0000256" key="2">
    <source>
        <dbReference type="ARBA" id="ARBA00004742"/>
    </source>
</evidence>
<feature type="binding site" evidence="13">
    <location>
        <position position="173"/>
    </location>
    <ligand>
        <name>substrate</name>
    </ligand>
</feature>
<comment type="pathway">
    <text evidence="2 13 14">Carbohydrate biosynthesis; gluconeogenesis.</text>
</comment>
<evidence type="ECO:0000256" key="9">
    <source>
        <dbReference type="ARBA" id="ARBA00022490"/>
    </source>
</evidence>
<evidence type="ECO:0000256" key="4">
    <source>
        <dbReference type="ARBA" id="ARBA00007422"/>
    </source>
</evidence>
<comment type="pathway">
    <text evidence="13 14">Carbohydrate degradation; glycolysis; D-glyceraldehyde 3-phosphate from glycerone phosphate: step 1/1.</text>
</comment>
<dbReference type="UniPathway" id="UPA00138"/>
<dbReference type="InterPro" id="IPR000652">
    <property type="entry name" value="Triosephosphate_isomerase"/>
</dbReference>
<comment type="subcellular location">
    <subcellularLocation>
        <location evidence="13 14">Cytoplasm</location>
    </subcellularLocation>
</comment>
<reference evidence="15 16" key="1">
    <citation type="journal article" date="2018" name="ISME J.">
        <title>Endosymbiont genomes yield clues of tubeworm success.</title>
        <authorList>
            <person name="Li Y."/>
            <person name="Liles M.R."/>
            <person name="Halanych K.M."/>
        </authorList>
    </citation>
    <scope>NUCLEOTIDE SEQUENCE [LARGE SCALE GENOMIC DNA]</scope>
    <source>
        <strain evidence="15">A1464</strain>
    </source>
</reference>
<dbReference type="PANTHER" id="PTHR21139">
    <property type="entry name" value="TRIOSEPHOSPHATE ISOMERASE"/>
    <property type="match status" value="1"/>
</dbReference>
<evidence type="ECO:0000256" key="8">
    <source>
        <dbReference type="ARBA" id="ARBA00022432"/>
    </source>
</evidence>
<dbReference type="Pfam" id="PF00121">
    <property type="entry name" value="TIM"/>
    <property type="match status" value="1"/>
</dbReference>
<accession>A0A370D8G2</accession>
<protein>
    <recommendedName>
        <fullName evidence="7 13">Triosephosphate isomerase</fullName>
        <shortName evidence="13">TIM</shortName>
        <shortName evidence="13">TPI</shortName>
        <ecNumber evidence="6 13">5.3.1.1</ecNumber>
    </recommendedName>
    <alternativeName>
        <fullName evidence="13">Triose-phosphate isomerase</fullName>
    </alternativeName>
</protein>
<dbReference type="InterPro" id="IPR035990">
    <property type="entry name" value="TIM_sf"/>
</dbReference>
<evidence type="ECO:0000256" key="3">
    <source>
        <dbReference type="ARBA" id="ARBA00004939"/>
    </source>
</evidence>
<comment type="similarity">
    <text evidence="4 13 14">Belongs to the triosephosphate isomerase family.</text>
</comment>
<evidence type="ECO:0000256" key="7">
    <source>
        <dbReference type="ARBA" id="ARBA00019397"/>
    </source>
</evidence>
<proteinExistence type="inferred from homology"/>
<comment type="subunit">
    <text evidence="5 13 14">Homodimer.</text>
</comment>
<comment type="pathway">
    <text evidence="3">Carbohydrate metabolism; erythritol degradation.</text>
</comment>
<evidence type="ECO:0000256" key="11">
    <source>
        <dbReference type="ARBA" id="ARBA00023235"/>
    </source>
</evidence>
<dbReference type="EC" id="5.3.1.1" evidence="6 13"/>
<dbReference type="PROSITE" id="PS00171">
    <property type="entry name" value="TIM_1"/>
    <property type="match status" value="1"/>
</dbReference>
<evidence type="ECO:0000256" key="5">
    <source>
        <dbReference type="ARBA" id="ARBA00011738"/>
    </source>
</evidence>
<dbReference type="CDD" id="cd00311">
    <property type="entry name" value="TIM"/>
    <property type="match status" value="1"/>
</dbReference>
<comment type="caution">
    <text evidence="15">The sequence shown here is derived from an EMBL/GenBank/DDBJ whole genome shotgun (WGS) entry which is preliminary data.</text>
</comment>
<dbReference type="InterPro" id="IPR020861">
    <property type="entry name" value="Triosephosphate_isomerase_AS"/>
</dbReference>
<dbReference type="GO" id="GO:0046166">
    <property type="term" value="P:glyceraldehyde-3-phosphate biosynthetic process"/>
    <property type="evidence" value="ECO:0007669"/>
    <property type="project" value="TreeGrafter"/>
</dbReference>
<dbReference type="PANTHER" id="PTHR21139:SF42">
    <property type="entry name" value="TRIOSEPHOSPHATE ISOMERASE"/>
    <property type="match status" value="1"/>
</dbReference>
<dbReference type="NCBIfam" id="TIGR00419">
    <property type="entry name" value="tim"/>
    <property type="match status" value="1"/>
</dbReference>
<dbReference type="SUPFAM" id="SSF51351">
    <property type="entry name" value="Triosephosphate isomerase (TIM)"/>
    <property type="match status" value="1"/>
</dbReference>
<dbReference type="AlphaFoldDB" id="A0A370D8G2"/>
<dbReference type="UniPathway" id="UPA00109">
    <property type="reaction ID" value="UER00189"/>
</dbReference>